<dbReference type="EMBL" id="CP119892">
    <property type="protein sequence ID" value="WFD25125.1"/>
    <property type="molecule type" value="Genomic_DNA"/>
</dbReference>
<dbReference type="PROSITE" id="PS50076">
    <property type="entry name" value="DNAJ_2"/>
    <property type="match status" value="1"/>
</dbReference>
<feature type="domain" description="J" evidence="2">
    <location>
        <begin position="102"/>
        <end position="191"/>
    </location>
</feature>
<dbReference type="CDD" id="cd06257">
    <property type="entry name" value="DnaJ"/>
    <property type="match status" value="1"/>
</dbReference>
<dbReference type="Pfam" id="PF14308">
    <property type="entry name" value="DnaJ-X"/>
    <property type="match status" value="1"/>
</dbReference>
<feature type="compositionally biased region" description="Low complexity" evidence="1">
    <location>
        <begin position="213"/>
        <end position="227"/>
    </location>
</feature>
<dbReference type="AlphaFoldDB" id="A0AAF0EGA6"/>
<sequence length="412" mass="45465">MSGDASRLIVPSRKKEPYLSASCPYVDCRTSIEYQLPTLEAVQKVPSTVTTFSVTCVACGRNFDPPGAPKLLREVRAQGTHEKGDVENKRRIGTDEHPLDMSFYDMLGIPASATPAEIKKAYRKLAIKLHPDKNPDDPEGEEKFKALAAAYHVLNEFGPSTPGLVNPDAVVDPEEVFGNLFGGERFHDIIGTISLGREMKEAMQKDSSELETEASGPGSQAASASEQENSKEEEQRLAQEKEAQREERVSELADKLARKLSIYAESVHSAANEEHTKEARAGFLEIVRLEAEELKLENFGVELLHAVGFVYTAKSRHYLAAQGLFGSVGGFFHAASSSIHTVRETFSTFHAALELKKVFEELAKAEDEGITEERKKQLEDEAAEKGLRALFKSAKLEVESIVREVCDRVLGR</sequence>
<evidence type="ECO:0000259" key="2">
    <source>
        <dbReference type="PROSITE" id="PS50076"/>
    </source>
</evidence>
<organism evidence="3 4">
    <name type="scientific">Malassezia nana</name>
    <dbReference type="NCBI Taxonomy" id="180528"/>
    <lineage>
        <taxon>Eukaryota</taxon>
        <taxon>Fungi</taxon>
        <taxon>Dikarya</taxon>
        <taxon>Basidiomycota</taxon>
        <taxon>Ustilaginomycotina</taxon>
        <taxon>Malasseziomycetes</taxon>
        <taxon>Malasseziales</taxon>
        <taxon>Malasseziaceae</taxon>
        <taxon>Malassezia</taxon>
    </lineage>
</organism>
<feature type="region of interest" description="Disordered" evidence="1">
    <location>
        <begin position="201"/>
        <end position="250"/>
    </location>
</feature>
<accession>A0AAF0EGA6</accession>
<dbReference type="PANTHER" id="PTHR44924">
    <property type="entry name" value="DNAJ SUBFAMILY A MEMBER 2"/>
    <property type="match status" value="1"/>
</dbReference>
<dbReference type="Gene3D" id="1.10.287.110">
    <property type="entry name" value="DnaJ domain"/>
    <property type="match status" value="1"/>
</dbReference>
<dbReference type="Pfam" id="PF00226">
    <property type="entry name" value="DnaJ"/>
    <property type="match status" value="1"/>
</dbReference>
<feature type="compositionally biased region" description="Basic and acidic residues" evidence="1">
    <location>
        <begin position="228"/>
        <end position="250"/>
    </location>
</feature>
<keyword evidence="4" id="KW-1185">Reference proteome</keyword>
<reference evidence="3" key="1">
    <citation type="submission" date="2023-03" db="EMBL/GenBank/DDBJ databases">
        <title>Mating type loci evolution in Malassezia.</title>
        <authorList>
            <person name="Coelho M.A."/>
        </authorList>
    </citation>
    <scope>NUCLEOTIDE SEQUENCE</scope>
    <source>
        <strain evidence="3">CBS 9557</strain>
    </source>
</reference>
<dbReference type="SMART" id="SM00271">
    <property type="entry name" value="DnaJ"/>
    <property type="match status" value="1"/>
</dbReference>
<dbReference type="SUPFAM" id="SSF46565">
    <property type="entry name" value="Chaperone J-domain"/>
    <property type="match status" value="1"/>
</dbReference>
<proteinExistence type="predicted"/>
<evidence type="ECO:0000313" key="3">
    <source>
        <dbReference type="EMBL" id="WFD25125.1"/>
    </source>
</evidence>
<dbReference type="InterPro" id="IPR036869">
    <property type="entry name" value="J_dom_sf"/>
</dbReference>
<evidence type="ECO:0000313" key="4">
    <source>
        <dbReference type="Proteomes" id="UP001213623"/>
    </source>
</evidence>
<name>A0AAF0EGA6_9BASI</name>
<evidence type="ECO:0000256" key="1">
    <source>
        <dbReference type="SAM" id="MobiDB-lite"/>
    </source>
</evidence>
<gene>
    <name evidence="3" type="ORF">MNAN1_000088</name>
</gene>
<dbReference type="PANTHER" id="PTHR44924:SF1">
    <property type="entry name" value="DNAJ SUBFAMILY A MEMBER 2"/>
    <property type="match status" value="1"/>
</dbReference>
<dbReference type="InterPro" id="IPR026894">
    <property type="entry name" value="DnaJ_X"/>
</dbReference>
<dbReference type="InterPro" id="IPR001623">
    <property type="entry name" value="DnaJ_domain"/>
</dbReference>
<dbReference type="PRINTS" id="PR00625">
    <property type="entry name" value="JDOMAIN"/>
</dbReference>
<dbReference type="Proteomes" id="UP001213623">
    <property type="component" value="Chromosome 1"/>
</dbReference>
<protein>
    <recommendedName>
        <fullName evidence="2">J domain-containing protein</fullName>
    </recommendedName>
</protein>